<evidence type="ECO:0000313" key="1">
    <source>
        <dbReference type="EMBL" id="XBX81253.1"/>
    </source>
</evidence>
<reference evidence="1" key="1">
    <citation type="submission" date="2024-05" db="EMBL/GenBank/DDBJ databases">
        <authorList>
            <person name="Yu L."/>
        </authorList>
    </citation>
    <scope>NUCLEOTIDE SEQUENCE</scope>
    <source>
        <strain evidence="1">G08B096</strain>
    </source>
</reference>
<proteinExistence type="predicted"/>
<dbReference type="EMBL" id="CP158374">
    <property type="protein sequence ID" value="XBX81253.1"/>
    <property type="molecule type" value="Genomic_DNA"/>
</dbReference>
<dbReference type="AlphaFoldDB" id="A0AAU7W342"/>
<name>A0AAU7W342_9MICO</name>
<gene>
    <name evidence="1" type="ORF">ABIQ69_11600</name>
</gene>
<sequence>MPRKPVTADTDTDQLQDVVRARLASNLGDPGQPEGAAVAAAIAAAGPEGSSGGVPAAFVRPVPGSATASVAGVTLTAVGTATAASLANTAHQSLPRVEYLVTTASTSATGGVRSSAPLVVREVTGAPTFGGWDIRMRVAPAVGVTNASHRFFAGLRASSLSPTDVDPSTQASCIGFGYDSADTNLQVMHNDTSGNCTKADLGSSFPKPSADRAAVYEFTCTAAPGATSVAWTVRDVVTGAEASGTITTDLPASTMPLGFGTWTSVGGVSSTVGTALFALNIE</sequence>
<accession>A0AAU7W342</accession>
<dbReference type="RefSeq" id="WP_350347275.1">
    <property type="nucleotide sequence ID" value="NZ_CP158374.1"/>
</dbReference>
<protein>
    <submittedName>
        <fullName evidence="1">Uncharacterized protein</fullName>
    </submittedName>
</protein>
<organism evidence="1">
    <name type="scientific">Agromyces sp. G08B096</name>
    <dbReference type="NCBI Taxonomy" id="3156399"/>
    <lineage>
        <taxon>Bacteria</taxon>
        <taxon>Bacillati</taxon>
        <taxon>Actinomycetota</taxon>
        <taxon>Actinomycetes</taxon>
        <taxon>Micrococcales</taxon>
        <taxon>Microbacteriaceae</taxon>
        <taxon>Agromyces</taxon>
    </lineage>
</organism>